<evidence type="ECO:0000313" key="1">
    <source>
        <dbReference type="EMBL" id="RRT77152.1"/>
    </source>
</evidence>
<dbReference type="AlphaFoldDB" id="A0A427ALW8"/>
<gene>
    <name evidence="1" type="ORF">B296_00005536</name>
</gene>
<comment type="caution">
    <text evidence="1">The sequence shown here is derived from an EMBL/GenBank/DDBJ whole genome shotgun (WGS) entry which is preliminary data.</text>
</comment>
<dbReference type="EMBL" id="AMZH03002001">
    <property type="protein sequence ID" value="RRT77152.1"/>
    <property type="molecule type" value="Genomic_DNA"/>
</dbReference>
<proteinExistence type="predicted"/>
<evidence type="ECO:0000313" key="2">
    <source>
        <dbReference type="Proteomes" id="UP000287651"/>
    </source>
</evidence>
<reference evidence="1 2" key="1">
    <citation type="journal article" date="2014" name="Agronomy (Basel)">
        <title>A Draft Genome Sequence for Ensete ventricosum, the Drought-Tolerant Tree Against Hunger.</title>
        <authorList>
            <person name="Harrison J."/>
            <person name="Moore K.A."/>
            <person name="Paszkiewicz K."/>
            <person name="Jones T."/>
            <person name="Grant M."/>
            <person name="Ambacheew D."/>
            <person name="Muzemil S."/>
            <person name="Studholme D.J."/>
        </authorList>
    </citation>
    <scope>NUCLEOTIDE SEQUENCE [LARGE SCALE GENOMIC DNA]</scope>
</reference>
<name>A0A427ALW8_ENSVE</name>
<organism evidence="1 2">
    <name type="scientific">Ensete ventricosum</name>
    <name type="common">Abyssinian banana</name>
    <name type="synonym">Musa ensete</name>
    <dbReference type="NCBI Taxonomy" id="4639"/>
    <lineage>
        <taxon>Eukaryota</taxon>
        <taxon>Viridiplantae</taxon>
        <taxon>Streptophyta</taxon>
        <taxon>Embryophyta</taxon>
        <taxon>Tracheophyta</taxon>
        <taxon>Spermatophyta</taxon>
        <taxon>Magnoliopsida</taxon>
        <taxon>Liliopsida</taxon>
        <taxon>Zingiberales</taxon>
        <taxon>Musaceae</taxon>
        <taxon>Ensete</taxon>
    </lineage>
</organism>
<dbReference type="Proteomes" id="UP000287651">
    <property type="component" value="Unassembled WGS sequence"/>
</dbReference>
<accession>A0A427ALW8</accession>
<evidence type="ECO:0008006" key="3">
    <source>
        <dbReference type="Google" id="ProtNLM"/>
    </source>
</evidence>
<protein>
    <recommendedName>
        <fullName evidence="3">Retrotransposon gag domain-containing protein</fullName>
    </recommendedName>
</protein>
<sequence length="279" mass="32117">MVCHGGLSWQRFKEGLLNLFRPTDFNNIDGQLAKIRQTSIIQEYQTRFERLSNKTENWFEKQLLGKVGDPRRSKGTTTVHSYGGDLLRAYSRRTIEPRGIKDKDRSSTSHAKAYYHLYCHQSPCTKKVDKRRAHERSAKELCWHCDESWSREHHCKKGRLLVIKPAEDEDNKTSKEALEPKEEAVEEVSQLADYAVHKLAGYSNPHMMKVGGLLNKQPITILVDTGSTNKFLNSKVAAYLALQIVGCNQYRSMALKRNKTRRIVILAHARLGFHHPEPY</sequence>